<accession>A0ABM4DJF8</accession>
<name>A0ABM4DJF8_HYDVU</name>
<evidence type="ECO:0000313" key="1">
    <source>
        <dbReference type="Proteomes" id="UP001652625"/>
    </source>
</evidence>
<organism evidence="1 2">
    <name type="scientific">Hydra vulgaris</name>
    <name type="common">Hydra</name>
    <name type="synonym">Hydra attenuata</name>
    <dbReference type="NCBI Taxonomy" id="6087"/>
    <lineage>
        <taxon>Eukaryota</taxon>
        <taxon>Metazoa</taxon>
        <taxon>Cnidaria</taxon>
        <taxon>Hydrozoa</taxon>
        <taxon>Hydroidolina</taxon>
        <taxon>Anthoathecata</taxon>
        <taxon>Aplanulata</taxon>
        <taxon>Hydridae</taxon>
        <taxon>Hydra</taxon>
    </lineage>
</organism>
<proteinExistence type="predicted"/>
<evidence type="ECO:0000313" key="3">
    <source>
        <dbReference type="RefSeq" id="XP_065674657.1"/>
    </source>
</evidence>
<evidence type="ECO:0000313" key="2">
    <source>
        <dbReference type="RefSeq" id="XP_065674655.1"/>
    </source>
</evidence>
<dbReference type="RefSeq" id="XP_065674655.1">
    <property type="nucleotide sequence ID" value="XM_065818583.1"/>
</dbReference>
<dbReference type="GeneID" id="136091254"/>
<dbReference type="Proteomes" id="UP001652625">
    <property type="component" value="Chromosome 14"/>
</dbReference>
<gene>
    <name evidence="2 3" type="primary">LOC136091254</name>
</gene>
<reference evidence="2 3" key="1">
    <citation type="submission" date="2025-05" db="UniProtKB">
        <authorList>
            <consortium name="RefSeq"/>
        </authorList>
    </citation>
    <scope>IDENTIFICATION</scope>
</reference>
<sequence>MVFIYLFRHNLFVREDSRYLYLLAQVCYLFCSYMVDKYRWVCKHFGQPRKRDSVAGKRNHQSVLPCGCQVALYIAYNPALPGYMVRNIILEHNHPIGAEEFQLYSTSRKPTKKILEETEVLLHHGANPTLVANYLLDKKLMVLLLMKSDMF</sequence>
<dbReference type="RefSeq" id="XP_065674657.1">
    <property type="nucleotide sequence ID" value="XM_065818585.1"/>
</dbReference>
<keyword evidence="1" id="KW-1185">Reference proteome</keyword>
<protein>
    <submittedName>
        <fullName evidence="2 3">Uncharacterized protein LOC136091254 isoform X2</fullName>
    </submittedName>
</protein>